<dbReference type="EMBL" id="BGPR01121675">
    <property type="protein sequence ID" value="GBN22107.1"/>
    <property type="molecule type" value="Genomic_DNA"/>
</dbReference>
<dbReference type="Proteomes" id="UP000499080">
    <property type="component" value="Unassembled WGS sequence"/>
</dbReference>
<dbReference type="EMBL" id="BGPR01121661">
    <property type="protein sequence ID" value="GBN22069.1"/>
    <property type="molecule type" value="Genomic_DNA"/>
</dbReference>
<sequence>MCRRVTSHSFVQSELSKVTMVLYSSTECLYASGRLFGQFRGAENRHLLNTDGLALICDVTDSWIFLPWDWFASSDIGCRQVTHAISELENQSDDKKIQL</sequence>
<comment type="caution">
    <text evidence="2">The sequence shown here is derived from an EMBL/GenBank/DDBJ whole genome shotgun (WGS) entry which is preliminary data.</text>
</comment>
<reference evidence="2 3" key="1">
    <citation type="journal article" date="2019" name="Sci. Rep.">
        <title>Orb-weaving spider Araneus ventricosus genome elucidates the spidroin gene catalogue.</title>
        <authorList>
            <person name="Kono N."/>
            <person name="Nakamura H."/>
            <person name="Ohtoshi R."/>
            <person name="Moran D.A.P."/>
            <person name="Shinohara A."/>
            <person name="Yoshida Y."/>
            <person name="Fujiwara M."/>
            <person name="Mori M."/>
            <person name="Tomita M."/>
            <person name="Arakawa K."/>
        </authorList>
    </citation>
    <scope>NUCLEOTIDE SEQUENCE [LARGE SCALE GENOMIC DNA]</scope>
</reference>
<name>A0A4Y2M8W9_ARAVE</name>
<evidence type="ECO:0000313" key="3">
    <source>
        <dbReference type="Proteomes" id="UP000499080"/>
    </source>
</evidence>
<keyword evidence="3" id="KW-1185">Reference proteome</keyword>
<organism evidence="2 3">
    <name type="scientific">Araneus ventricosus</name>
    <name type="common">Orbweaver spider</name>
    <name type="synonym">Epeira ventricosa</name>
    <dbReference type="NCBI Taxonomy" id="182803"/>
    <lineage>
        <taxon>Eukaryota</taxon>
        <taxon>Metazoa</taxon>
        <taxon>Ecdysozoa</taxon>
        <taxon>Arthropoda</taxon>
        <taxon>Chelicerata</taxon>
        <taxon>Arachnida</taxon>
        <taxon>Araneae</taxon>
        <taxon>Araneomorphae</taxon>
        <taxon>Entelegynae</taxon>
        <taxon>Araneoidea</taxon>
        <taxon>Araneidae</taxon>
        <taxon>Araneus</taxon>
    </lineage>
</organism>
<evidence type="ECO:0000313" key="2">
    <source>
        <dbReference type="EMBL" id="GBN22107.1"/>
    </source>
</evidence>
<dbReference type="AlphaFoldDB" id="A0A4Y2M8W9"/>
<gene>
    <name evidence="2" type="ORF">AVEN_187009_1</name>
    <name evidence="1" type="ORF">AVEN_261007_1</name>
</gene>
<protein>
    <submittedName>
        <fullName evidence="2">Uncharacterized protein</fullName>
    </submittedName>
</protein>
<evidence type="ECO:0000313" key="1">
    <source>
        <dbReference type="EMBL" id="GBN22069.1"/>
    </source>
</evidence>
<accession>A0A4Y2M8W9</accession>
<proteinExistence type="predicted"/>